<keyword evidence="3 6" id="KW-0812">Transmembrane</keyword>
<reference evidence="9" key="1">
    <citation type="journal article" date="2020" name="mSystems">
        <title>Genome- and Community-Level Interaction Insights into Carbon Utilization and Element Cycling Functions of Hydrothermarchaeota in Hydrothermal Sediment.</title>
        <authorList>
            <person name="Zhou Z."/>
            <person name="Liu Y."/>
            <person name="Xu W."/>
            <person name="Pan J."/>
            <person name="Luo Z.H."/>
            <person name="Li M."/>
        </authorList>
    </citation>
    <scope>NUCLEOTIDE SEQUENCE [LARGE SCALE GENOMIC DNA]</scope>
    <source>
        <strain evidence="9">SpSt-611</strain>
        <strain evidence="8">SpSt-679</strain>
    </source>
</reference>
<feature type="transmembrane region" description="Helical" evidence="6">
    <location>
        <begin position="54"/>
        <end position="75"/>
    </location>
</feature>
<dbReference type="PANTHER" id="PTHR36115:SF4">
    <property type="entry name" value="MEMBRANE PROTEIN"/>
    <property type="match status" value="1"/>
</dbReference>
<dbReference type="GO" id="GO:0005886">
    <property type="term" value="C:plasma membrane"/>
    <property type="evidence" value="ECO:0007669"/>
    <property type="project" value="UniProtKB-SubCell"/>
</dbReference>
<evidence type="ECO:0000256" key="6">
    <source>
        <dbReference type="SAM" id="Phobius"/>
    </source>
</evidence>
<comment type="caution">
    <text evidence="9">The sequence shown here is derived from an EMBL/GenBank/DDBJ whole genome shotgun (WGS) entry which is preliminary data.</text>
</comment>
<dbReference type="Pfam" id="PF06271">
    <property type="entry name" value="RDD"/>
    <property type="match status" value="1"/>
</dbReference>
<protein>
    <submittedName>
        <fullName evidence="9">RDD family protein</fullName>
    </submittedName>
</protein>
<evidence type="ECO:0000256" key="2">
    <source>
        <dbReference type="ARBA" id="ARBA00022475"/>
    </source>
</evidence>
<dbReference type="InterPro" id="IPR010432">
    <property type="entry name" value="RDD"/>
</dbReference>
<evidence type="ECO:0000259" key="7">
    <source>
        <dbReference type="Pfam" id="PF06271"/>
    </source>
</evidence>
<dbReference type="PANTHER" id="PTHR36115">
    <property type="entry name" value="PROLINE-RICH ANTIGEN HOMOLOG-RELATED"/>
    <property type="match status" value="1"/>
</dbReference>
<dbReference type="EMBL" id="DTCX01000296">
    <property type="protein sequence ID" value="HGL50001.1"/>
    <property type="molecule type" value="Genomic_DNA"/>
</dbReference>
<proteinExistence type="predicted"/>
<evidence type="ECO:0000313" key="9">
    <source>
        <dbReference type="EMBL" id="HGN85918.1"/>
    </source>
</evidence>
<name>A0A7V4AN77_9DEIN</name>
<dbReference type="AlphaFoldDB" id="A0A7V4AN77"/>
<comment type="subcellular location">
    <subcellularLocation>
        <location evidence="1">Cell membrane</location>
        <topology evidence="1">Multi-pass membrane protein</topology>
    </subcellularLocation>
</comment>
<keyword evidence="4 6" id="KW-1133">Transmembrane helix</keyword>
<evidence type="ECO:0000313" key="8">
    <source>
        <dbReference type="EMBL" id="HGL50001.1"/>
    </source>
</evidence>
<keyword evidence="2" id="KW-1003">Cell membrane</keyword>
<dbReference type="EMBL" id="DTAB01000404">
    <property type="protein sequence ID" value="HGN85918.1"/>
    <property type="molecule type" value="Genomic_DNA"/>
</dbReference>
<organism evidence="9">
    <name type="scientific">Thermus tengchongensis</name>
    <dbReference type="NCBI Taxonomy" id="1214928"/>
    <lineage>
        <taxon>Bacteria</taxon>
        <taxon>Thermotogati</taxon>
        <taxon>Deinococcota</taxon>
        <taxon>Deinococci</taxon>
        <taxon>Thermales</taxon>
        <taxon>Thermaceae</taxon>
        <taxon>Thermus</taxon>
    </lineage>
</organism>
<accession>A0A7V4AN77</accession>
<dbReference type="InterPro" id="IPR051791">
    <property type="entry name" value="Pra-immunoreactive"/>
</dbReference>
<feature type="transmembrane region" description="Helical" evidence="6">
    <location>
        <begin position="12"/>
        <end position="34"/>
    </location>
</feature>
<evidence type="ECO:0000256" key="3">
    <source>
        <dbReference type="ARBA" id="ARBA00022692"/>
    </source>
</evidence>
<evidence type="ECO:0000256" key="4">
    <source>
        <dbReference type="ARBA" id="ARBA00022989"/>
    </source>
</evidence>
<evidence type="ECO:0000256" key="5">
    <source>
        <dbReference type="ARBA" id="ARBA00023136"/>
    </source>
</evidence>
<gene>
    <name evidence="9" type="ORF">ENT80_07100</name>
    <name evidence="8" type="ORF">ENU54_05315</name>
</gene>
<keyword evidence="5 6" id="KW-0472">Membrane</keyword>
<feature type="transmembrane region" description="Helical" evidence="6">
    <location>
        <begin position="95"/>
        <end position="114"/>
    </location>
</feature>
<sequence>MVIASPWRRLMASLIDGLILVPLSFLLMALAGINPLAQTTTFVQDLLFNWIPSWAYYVIFTALYGATPGKMALGLKVVRTDGQPVDWLTAFMREVVGKTLSTLPLLLGYLWAFFHPRRQAWHDLIADTLVVRPDQAHALPVKSSTH</sequence>
<feature type="domain" description="RDD" evidence="7">
    <location>
        <begin position="4"/>
        <end position="126"/>
    </location>
</feature>
<evidence type="ECO:0000256" key="1">
    <source>
        <dbReference type="ARBA" id="ARBA00004651"/>
    </source>
</evidence>